<keyword evidence="2" id="KW-1185">Reference proteome</keyword>
<evidence type="ECO:0000313" key="2">
    <source>
        <dbReference type="Proteomes" id="UP000726170"/>
    </source>
</evidence>
<keyword evidence="1" id="KW-0808">Transferase</keyword>
<dbReference type="Pfam" id="PF13692">
    <property type="entry name" value="Glyco_trans_1_4"/>
    <property type="match status" value="1"/>
</dbReference>
<dbReference type="EC" id="2.4.-.-" evidence="1"/>
<reference evidence="1 2" key="1">
    <citation type="submission" date="2021-06" db="EMBL/GenBank/DDBJ databases">
        <authorList>
            <person name="Sun Q."/>
            <person name="Li D."/>
        </authorList>
    </citation>
    <scope>NUCLEOTIDE SEQUENCE [LARGE SCALE GENOMIC DNA]</scope>
    <source>
        <strain evidence="1 2">MSJ-11</strain>
    </source>
</reference>
<accession>A0ABS6EF61</accession>
<proteinExistence type="predicted"/>
<dbReference type="PANTHER" id="PTHR12526">
    <property type="entry name" value="GLYCOSYLTRANSFERASE"/>
    <property type="match status" value="1"/>
</dbReference>
<organism evidence="1 2">
    <name type="scientific">Clostridium mobile</name>
    <dbReference type="NCBI Taxonomy" id="2841512"/>
    <lineage>
        <taxon>Bacteria</taxon>
        <taxon>Bacillati</taxon>
        <taxon>Bacillota</taxon>
        <taxon>Clostridia</taxon>
        <taxon>Eubacteriales</taxon>
        <taxon>Clostridiaceae</taxon>
        <taxon>Clostridium</taxon>
    </lineage>
</organism>
<name>A0ABS6EF61_9CLOT</name>
<sequence length="330" mass="38466">MATFIQMPTVPYNKMTQRPQQIMKKLSEMGHKVYYIEDIDDNYLIKKTANLHLVGSKYDMNNLESEKPVILWCSCPDQVLNIDKIRHDYVVYDVVDDASHEFAIWGAYIDEMVRRANVIFTSAENLYDKFSKRHAKVNLVNNGVDLENFSLAKNKKPLDLPTNRKIVGYVGAVASWIDWALINHIVKNSMYNFVFVGPLYNLSSVPLIRSNVYFLGMKNYEELPYYINNFDCCIIPFSINEMTNSCNPIKLYEYMSLGKPVVTTAMKEVQNFSNLCYVSNTMEQFKENIVTAVKEKDHKLENLRKNMAENNSWQKRTEQIIEILKKERIL</sequence>
<gene>
    <name evidence="1" type="ORF">KQI86_04860</name>
</gene>
<comment type="caution">
    <text evidence="1">The sequence shown here is derived from an EMBL/GenBank/DDBJ whole genome shotgun (WGS) entry which is preliminary data.</text>
</comment>
<dbReference type="RefSeq" id="WP_216438010.1">
    <property type="nucleotide sequence ID" value="NZ_JAHLQF010000001.1"/>
</dbReference>
<protein>
    <submittedName>
        <fullName evidence="1">Glycosyltransferase</fullName>
        <ecNumber evidence="1">2.4.-.-</ecNumber>
    </submittedName>
</protein>
<dbReference type="EMBL" id="JAHLQF010000001">
    <property type="protein sequence ID" value="MBU5483650.1"/>
    <property type="molecule type" value="Genomic_DNA"/>
</dbReference>
<dbReference type="Proteomes" id="UP000726170">
    <property type="component" value="Unassembled WGS sequence"/>
</dbReference>
<dbReference type="GO" id="GO:0016757">
    <property type="term" value="F:glycosyltransferase activity"/>
    <property type="evidence" value="ECO:0007669"/>
    <property type="project" value="UniProtKB-KW"/>
</dbReference>
<evidence type="ECO:0000313" key="1">
    <source>
        <dbReference type="EMBL" id="MBU5483650.1"/>
    </source>
</evidence>
<keyword evidence="1" id="KW-0328">Glycosyltransferase</keyword>